<dbReference type="RefSeq" id="XP_060455812.1">
    <property type="nucleotide sequence ID" value="XM_060599083.1"/>
</dbReference>
<evidence type="ECO:0000313" key="3">
    <source>
        <dbReference type="Proteomes" id="UP001233271"/>
    </source>
</evidence>
<dbReference type="Pfam" id="PF08700">
    <property type="entry name" value="VPS51_Exo84_N"/>
    <property type="match status" value="1"/>
</dbReference>
<name>A0AA48L2C5_9TREE</name>
<evidence type="ECO:0000256" key="1">
    <source>
        <dbReference type="SAM" id="MobiDB-lite"/>
    </source>
</evidence>
<dbReference type="AlphaFoldDB" id="A0AA48L2C5"/>
<keyword evidence="3" id="KW-1185">Reference proteome</keyword>
<feature type="region of interest" description="Disordered" evidence="1">
    <location>
        <begin position="1"/>
        <end position="74"/>
    </location>
</feature>
<dbReference type="GeneID" id="85494417"/>
<organism evidence="2 3">
    <name type="scientific">Cutaneotrichosporon cavernicola</name>
    <dbReference type="NCBI Taxonomy" id="279322"/>
    <lineage>
        <taxon>Eukaryota</taxon>
        <taxon>Fungi</taxon>
        <taxon>Dikarya</taxon>
        <taxon>Basidiomycota</taxon>
        <taxon>Agaricomycotina</taxon>
        <taxon>Tremellomycetes</taxon>
        <taxon>Trichosporonales</taxon>
        <taxon>Trichosporonaceae</taxon>
        <taxon>Cutaneotrichosporon</taxon>
    </lineage>
</organism>
<reference evidence="2" key="1">
    <citation type="journal article" date="2023" name="BMC Genomics">
        <title>Chromosome-level genome assemblies of Cutaneotrichosporon spp. (Trichosporonales, Basidiomycota) reveal imbalanced evolution between nucleotide sequences and chromosome synteny.</title>
        <authorList>
            <person name="Kobayashi Y."/>
            <person name="Kayamori A."/>
            <person name="Aoki K."/>
            <person name="Shiwa Y."/>
            <person name="Matsutani M."/>
            <person name="Fujita N."/>
            <person name="Sugita T."/>
            <person name="Iwasaki W."/>
            <person name="Tanaka N."/>
            <person name="Takashima M."/>
        </authorList>
    </citation>
    <scope>NUCLEOTIDE SEQUENCE</scope>
    <source>
        <strain evidence="2">HIS019</strain>
    </source>
</reference>
<proteinExistence type="predicted"/>
<sequence>MTTRSAVPDRVLSPRSAATDRRAARREQLRDFYGLKGAAAPTSPTLKPRSGGGTPRSGGASPDPRAERRDLSSTHFVPAEYYEELIARAGLPELLSTTSTLATDIGRLHSSRHTLVYNHHHQLFSAGDTISALNTRTPQLLSIVTDLQERFSEMSQLADSVALPDPSAVDDGVRARAIAQQGIERLRLMLVAEESPDALREAWGKVEATLNGHKCEGLDLLLQKGRAMAATE</sequence>
<evidence type="ECO:0000313" key="2">
    <source>
        <dbReference type="EMBL" id="BEI90547.1"/>
    </source>
</evidence>
<gene>
    <name evidence="2" type="ORF">CcaverHIS019_0306170</name>
</gene>
<protein>
    <recommendedName>
        <fullName evidence="4">Vacuolar protein sorting-associated protein 51 homolog</fullName>
    </recommendedName>
</protein>
<dbReference type="KEGG" id="ccac:CcaHIS019_0306170"/>
<dbReference type="Proteomes" id="UP001233271">
    <property type="component" value="Chromosome 3"/>
</dbReference>
<feature type="compositionally biased region" description="Basic and acidic residues" evidence="1">
    <location>
        <begin position="18"/>
        <end position="30"/>
    </location>
</feature>
<accession>A0AA48L2C5</accession>
<dbReference type="EMBL" id="AP028214">
    <property type="protein sequence ID" value="BEI90547.1"/>
    <property type="molecule type" value="Genomic_DNA"/>
</dbReference>
<evidence type="ECO:0008006" key="4">
    <source>
        <dbReference type="Google" id="ProtNLM"/>
    </source>
</evidence>